<feature type="transmembrane region" description="Helical" evidence="6">
    <location>
        <begin position="107"/>
        <end position="129"/>
    </location>
</feature>
<evidence type="ECO:0000256" key="3">
    <source>
        <dbReference type="ARBA" id="ARBA00022692"/>
    </source>
</evidence>
<dbReference type="PANTHER" id="PTHR12290">
    <property type="entry name" value="CORNICHON-RELATED"/>
    <property type="match status" value="1"/>
</dbReference>
<dbReference type="SMART" id="SM01398">
    <property type="entry name" value="Cornichon"/>
    <property type="match status" value="1"/>
</dbReference>
<comment type="caution">
    <text evidence="7">The sequence shown here is derived from an EMBL/GenBank/DDBJ whole genome shotgun (WGS) entry which is preliminary data.</text>
</comment>
<evidence type="ECO:0000256" key="4">
    <source>
        <dbReference type="ARBA" id="ARBA00022989"/>
    </source>
</evidence>
<comment type="similarity">
    <text evidence="2">Belongs to the cornichon family.</text>
</comment>
<keyword evidence="3 6" id="KW-0812">Transmembrane</keyword>
<evidence type="ECO:0000313" key="7">
    <source>
        <dbReference type="EMBL" id="GMH28892.1"/>
    </source>
</evidence>
<proteinExistence type="inferred from homology"/>
<evidence type="ECO:0000256" key="2">
    <source>
        <dbReference type="ARBA" id="ARBA00010095"/>
    </source>
</evidence>
<dbReference type="AlphaFoldDB" id="A0AAD3THJ5"/>
<dbReference type="Pfam" id="PF03311">
    <property type="entry name" value="Cornichon"/>
    <property type="match status" value="1"/>
</dbReference>
<evidence type="ECO:0000256" key="5">
    <source>
        <dbReference type="ARBA" id="ARBA00023136"/>
    </source>
</evidence>
<keyword evidence="8" id="KW-1185">Reference proteome</keyword>
<keyword evidence="4 6" id="KW-1133">Transmembrane helix</keyword>
<evidence type="ECO:0000256" key="6">
    <source>
        <dbReference type="SAM" id="Phobius"/>
    </source>
</evidence>
<gene>
    <name evidence="7" type="ORF">Nepgr_030735</name>
</gene>
<keyword evidence="5 6" id="KW-0472">Membrane</keyword>
<dbReference type="GO" id="GO:0016020">
    <property type="term" value="C:membrane"/>
    <property type="evidence" value="ECO:0007669"/>
    <property type="project" value="UniProtKB-SubCell"/>
</dbReference>
<feature type="transmembrane region" description="Helical" evidence="6">
    <location>
        <begin position="156"/>
        <end position="184"/>
    </location>
</feature>
<dbReference type="GO" id="GO:0016192">
    <property type="term" value="P:vesicle-mediated transport"/>
    <property type="evidence" value="ECO:0007669"/>
    <property type="project" value="InterPro"/>
</dbReference>
<name>A0AAD3THJ5_NEPGR</name>
<dbReference type="EMBL" id="BSYO01000035">
    <property type="protein sequence ID" value="GMH28892.1"/>
    <property type="molecule type" value="Genomic_DNA"/>
</dbReference>
<comment type="subcellular location">
    <subcellularLocation>
        <location evidence="1">Membrane</location>
        <topology evidence="1">Multi-pass membrane protein</topology>
    </subcellularLocation>
</comment>
<dbReference type="InterPro" id="IPR003377">
    <property type="entry name" value="Cornichon"/>
</dbReference>
<accession>A0AAD3THJ5</accession>
<reference evidence="7" key="1">
    <citation type="submission" date="2023-05" db="EMBL/GenBank/DDBJ databases">
        <title>Nepenthes gracilis genome sequencing.</title>
        <authorList>
            <person name="Fukushima K."/>
        </authorList>
    </citation>
    <scope>NUCLEOTIDE SEQUENCE</scope>
    <source>
        <strain evidence="7">SING2019-196</strain>
    </source>
</reference>
<evidence type="ECO:0000256" key="1">
    <source>
        <dbReference type="ARBA" id="ARBA00004141"/>
    </source>
</evidence>
<organism evidence="7 8">
    <name type="scientific">Nepenthes gracilis</name>
    <name type="common">Slender pitcher plant</name>
    <dbReference type="NCBI Taxonomy" id="150966"/>
    <lineage>
        <taxon>Eukaryota</taxon>
        <taxon>Viridiplantae</taxon>
        <taxon>Streptophyta</taxon>
        <taxon>Embryophyta</taxon>
        <taxon>Tracheophyta</taxon>
        <taxon>Spermatophyta</taxon>
        <taxon>Magnoliopsida</taxon>
        <taxon>eudicotyledons</taxon>
        <taxon>Gunneridae</taxon>
        <taxon>Pentapetalae</taxon>
        <taxon>Caryophyllales</taxon>
        <taxon>Nepenthaceae</taxon>
        <taxon>Nepenthes</taxon>
    </lineage>
</organism>
<evidence type="ECO:0000313" key="8">
    <source>
        <dbReference type="Proteomes" id="UP001279734"/>
    </source>
</evidence>
<feature type="transmembrane region" description="Helical" evidence="6">
    <location>
        <begin position="213"/>
        <end position="232"/>
    </location>
</feature>
<dbReference type="Proteomes" id="UP001279734">
    <property type="component" value="Unassembled WGS sequence"/>
</dbReference>
<sequence length="242" mass="28103">MHLKTLNVVHKRPNTKSNVACGKPMGVEGGVRNSRGTAPNYRWLRDSFDTFLVVEKEGSVRQDASYDSTTPPLTGFLCCTSLSGKVSGEQAEEREEGKRKRGRMEVLFAWIVSFFILMALLVIVVYQLMCLADLEFDYINPYDSASQINRVIMPEFITQAVLCCFFLVTRHWFMSLLCAPYLYYNVKMYMDNQHLIDVTEIFNLLSWEKKKRLLKLAYLIIILFLSLFWLIWSTLEDDDELM</sequence>
<protein>
    <recommendedName>
        <fullName evidence="9">Cornichon</fullName>
    </recommendedName>
</protein>
<evidence type="ECO:0008006" key="9">
    <source>
        <dbReference type="Google" id="ProtNLM"/>
    </source>
</evidence>